<name>A0A8H8BTI2_9HELO</name>
<organism evidence="6 7">
    <name type="scientific">Cadophora malorum</name>
    <dbReference type="NCBI Taxonomy" id="108018"/>
    <lineage>
        <taxon>Eukaryota</taxon>
        <taxon>Fungi</taxon>
        <taxon>Dikarya</taxon>
        <taxon>Ascomycota</taxon>
        <taxon>Pezizomycotina</taxon>
        <taxon>Leotiomycetes</taxon>
        <taxon>Helotiales</taxon>
        <taxon>Ploettnerulaceae</taxon>
        <taxon>Cadophora</taxon>
    </lineage>
</organism>
<sequence length="200" mass="21877">MDQQTTPAKFIVFCGDPAVGGHQFTYAAVAPTVLCTPHTDEDSKPDRDDTGVFLTSLVEAHHNEILQSQAWRCVSCNKPAKELLHCAVPLLSPHKPTMLPGFEPTVIDIASPICISGGACDRKAEEAAHKVQKEGFITKPWQEFDDSKTCDRCGRKSGVKLCGGCKVIAYCSKECQTESWPGHKKQCKRAKQERAAESGF</sequence>
<keyword evidence="3" id="KW-0862">Zinc</keyword>
<dbReference type="OrthoDB" id="432970at2759"/>
<dbReference type="AlphaFoldDB" id="A0A8H8BTI2"/>
<gene>
    <name evidence="6" type="ORF">IFR04_003368</name>
</gene>
<dbReference type="Gene3D" id="6.10.140.2220">
    <property type="match status" value="1"/>
</dbReference>
<evidence type="ECO:0000259" key="5">
    <source>
        <dbReference type="PROSITE" id="PS50865"/>
    </source>
</evidence>
<keyword evidence="7" id="KW-1185">Reference proteome</keyword>
<evidence type="ECO:0000256" key="2">
    <source>
        <dbReference type="ARBA" id="ARBA00022771"/>
    </source>
</evidence>
<dbReference type="GO" id="GO:0008270">
    <property type="term" value="F:zinc ion binding"/>
    <property type="evidence" value="ECO:0007669"/>
    <property type="project" value="UniProtKB-KW"/>
</dbReference>
<evidence type="ECO:0000256" key="3">
    <source>
        <dbReference type="ARBA" id="ARBA00022833"/>
    </source>
</evidence>
<dbReference type="InterPro" id="IPR002893">
    <property type="entry name" value="Znf_MYND"/>
</dbReference>
<dbReference type="Proteomes" id="UP000664132">
    <property type="component" value="Unassembled WGS sequence"/>
</dbReference>
<feature type="domain" description="MYND-type" evidence="5">
    <location>
        <begin position="150"/>
        <end position="187"/>
    </location>
</feature>
<dbReference type="PROSITE" id="PS50865">
    <property type="entry name" value="ZF_MYND_2"/>
    <property type="match status" value="1"/>
</dbReference>
<comment type="caution">
    <text evidence="6">The sequence shown here is derived from an EMBL/GenBank/DDBJ whole genome shotgun (WGS) entry which is preliminary data.</text>
</comment>
<keyword evidence="2 4" id="KW-0863">Zinc-finger</keyword>
<dbReference type="Pfam" id="PF01753">
    <property type="entry name" value="zf-MYND"/>
    <property type="match status" value="1"/>
</dbReference>
<keyword evidence="1" id="KW-0479">Metal-binding</keyword>
<evidence type="ECO:0000256" key="1">
    <source>
        <dbReference type="ARBA" id="ARBA00022723"/>
    </source>
</evidence>
<reference evidence="6" key="1">
    <citation type="submission" date="2021-02" db="EMBL/GenBank/DDBJ databases">
        <title>Genome sequence Cadophora malorum strain M34.</title>
        <authorList>
            <person name="Stefanovic E."/>
            <person name="Vu D."/>
            <person name="Scully C."/>
            <person name="Dijksterhuis J."/>
            <person name="Roader J."/>
            <person name="Houbraken J."/>
        </authorList>
    </citation>
    <scope>NUCLEOTIDE SEQUENCE</scope>
    <source>
        <strain evidence="6">M34</strain>
    </source>
</reference>
<accession>A0A8H8BTI2</accession>
<dbReference type="PROSITE" id="PS01360">
    <property type="entry name" value="ZF_MYND_1"/>
    <property type="match status" value="1"/>
</dbReference>
<protein>
    <recommendedName>
        <fullName evidence="5">MYND-type domain-containing protein</fullName>
    </recommendedName>
</protein>
<evidence type="ECO:0000313" key="6">
    <source>
        <dbReference type="EMBL" id="KAG4423545.1"/>
    </source>
</evidence>
<evidence type="ECO:0000256" key="4">
    <source>
        <dbReference type="PROSITE-ProRule" id="PRU00134"/>
    </source>
</evidence>
<evidence type="ECO:0000313" key="7">
    <source>
        <dbReference type="Proteomes" id="UP000664132"/>
    </source>
</evidence>
<dbReference type="SUPFAM" id="SSF144232">
    <property type="entry name" value="HIT/MYND zinc finger-like"/>
    <property type="match status" value="1"/>
</dbReference>
<dbReference type="EMBL" id="JAFJYH010000033">
    <property type="protein sequence ID" value="KAG4423545.1"/>
    <property type="molecule type" value="Genomic_DNA"/>
</dbReference>
<proteinExistence type="predicted"/>